<dbReference type="Proteomes" id="UP000675121">
    <property type="component" value="Unassembled WGS sequence"/>
</dbReference>
<sequence length="266" mass="30075">MHVRSHDDVGPRWQVGTGQALRREHLVPSKREGSETNGKHGKIGKTGVDYPHCDTAPKGSSMLNWDEKVELSQNERRRVKELATSGLDRVLVQLSRTRAMLERMSRPDPERDALLARVCAEQDRVATLRRERLARVAERLPESGRFISVHWRWLERLLCPNLPDYRMVYLNGRPVIFEDDDAAFAEAIPSDAATGWAKQIHRLVLVWRTRRRGGEFLKGLGTRARSAQRAPCATRVMESPPQRVLTRSVASRSRVVAPVGAPPSIS</sequence>
<proteinExistence type="predicted"/>
<feature type="compositionally biased region" description="Basic and acidic residues" evidence="1">
    <location>
        <begin position="1"/>
        <end position="10"/>
    </location>
</feature>
<feature type="region of interest" description="Disordered" evidence="1">
    <location>
        <begin position="1"/>
        <end position="51"/>
    </location>
</feature>
<feature type="compositionally biased region" description="Basic and acidic residues" evidence="1">
    <location>
        <begin position="21"/>
        <end position="38"/>
    </location>
</feature>
<comment type="caution">
    <text evidence="2">The sequence shown here is derived from an EMBL/GenBank/DDBJ whole genome shotgun (WGS) entry which is preliminary data.</text>
</comment>
<protein>
    <submittedName>
        <fullName evidence="2">Uncharacterized protein</fullName>
    </submittedName>
</protein>
<dbReference type="AlphaFoldDB" id="A0A9N8NDQ7"/>
<keyword evidence="3" id="KW-1185">Reference proteome</keyword>
<reference evidence="2" key="1">
    <citation type="submission" date="2021-02" db="EMBL/GenBank/DDBJ databases">
        <authorList>
            <person name="Vanwijnsberghe S."/>
        </authorList>
    </citation>
    <scope>NUCLEOTIDE SEQUENCE</scope>
    <source>
        <strain evidence="2">R-70211</strain>
    </source>
</reference>
<gene>
    <name evidence="2" type="ORF">R70211_06849</name>
</gene>
<evidence type="ECO:0000313" key="2">
    <source>
        <dbReference type="EMBL" id="CAE6959665.1"/>
    </source>
</evidence>
<accession>A0A9N8NDQ7</accession>
<evidence type="ECO:0000313" key="3">
    <source>
        <dbReference type="Proteomes" id="UP000675121"/>
    </source>
</evidence>
<dbReference type="EMBL" id="CAJNAS010000030">
    <property type="protein sequence ID" value="CAE6959665.1"/>
    <property type="molecule type" value="Genomic_DNA"/>
</dbReference>
<name>A0A9N8NDQ7_9BURK</name>
<organism evidence="2 3">
    <name type="scientific">Paraburkholderia domus</name>
    <dbReference type="NCBI Taxonomy" id="2793075"/>
    <lineage>
        <taxon>Bacteria</taxon>
        <taxon>Pseudomonadati</taxon>
        <taxon>Pseudomonadota</taxon>
        <taxon>Betaproteobacteria</taxon>
        <taxon>Burkholderiales</taxon>
        <taxon>Burkholderiaceae</taxon>
        <taxon>Paraburkholderia</taxon>
    </lineage>
</organism>
<evidence type="ECO:0000256" key="1">
    <source>
        <dbReference type="SAM" id="MobiDB-lite"/>
    </source>
</evidence>